<dbReference type="Proteomes" id="UP001172457">
    <property type="component" value="Chromosome 8"/>
</dbReference>
<accession>A0AA38W466</accession>
<proteinExistence type="predicted"/>
<evidence type="ECO:0000256" key="1">
    <source>
        <dbReference type="SAM" id="MobiDB-lite"/>
    </source>
</evidence>
<keyword evidence="3" id="KW-1185">Reference proteome</keyword>
<feature type="compositionally biased region" description="Basic and acidic residues" evidence="1">
    <location>
        <begin position="61"/>
        <end position="78"/>
    </location>
</feature>
<dbReference type="EMBL" id="JARYMX010000008">
    <property type="protein sequence ID" value="KAJ9536914.1"/>
    <property type="molecule type" value="Genomic_DNA"/>
</dbReference>
<evidence type="ECO:0000313" key="3">
    <source>
        <dbReference type="Proteomes" id="UP001172457"/>
    </source>
</evidence>
<comment type="caution">
    <text evidence="2">The sequence shown here is derived from an EMBL/GenBank/DDBJ whole genome shotgun (WGS) entry which is preliminary data.</text>
</comment>
<dbReference type="AlphaFoldDB" id="A0AA38W466"/>
<evidence type="ECO:0000313" key="2">
    <source>
        <dbReference type="EMBL" id="KAJ9536914.1"/>
    </source>
</evidence>
<feature type="region of interest" description="Disordered" evidence="1">
    <location>
        <begin position="61"/>
        <end position="81"/>
    </location>
</feature>
<organism evidence="2 3">
    <name type="scientific">Centaurea solstitialis</name>
    <name type="common">yellow star-thistle</name>
    <dbReference type="NCBI Taxonomy" id="347529"/>
    <lineage>
        <taxon>Eukaryota</taxon>
        <taxon>Viridiplantae</taxon>
        <taxon>Streptophyta</taxon>
        <taxon>Embryophyta</taxon>
        <taxon>Tracheophyta</taxon>
        <taxon>Spermatophyta</taxon>
        <taxon>Magnoliopsida</taxon>
        <taxon>eudicotyledons</taxon>
        <taxon>Gunneridae</taxon>
        <taxon>Pentapetalae</taxon>
        <taxon>asterids</taxon>
        <taxon>campanulids</taxon>
        <taxon>Asterales</taxon>
        <taxon>Asteraceae</taxon>
        <taxon>Carduoideae</taxon>
        <taxon>Cardueae</taxon>
        <taxon>Centaureinae</taxon>
        <taxon>Centaurea</taxon>
    </lineage>
</organism>
<reference evidence="2" key="1">
    <citation type="submission" date="2023-03" db="EMBL/GenBank/DDBJ databases">
        <title>Chromosome-scale reference genome and RAD-based genetic map of yellow starthistle (Centaurea solstitialis) reveal putative structural variation and QTLs associated with invader traits.</title>
        <authorList>
            <person name="Reatini B."/>
            <person name="Cang F.A."/>
            <person name="Jiang Q."/>
            <person name="Mckibben M.T.W."/>
            <person name="Barker M.S."/>
            <person name="Rieseberg L.H."/>
            <person name="Dlugosch K.M."/>
        </authorList>
    </citation>
    <scope>NUCLEOTIDE SEQUENCE</scope>
    <source>
        <strain evidence="2">CAN-66</strain>
        <tissue evidence="2">Leaf</tissue>
    </source>
</reference>
<gene>
    <name evidence="2" type="ORF">OSB04_029647</name>
</gene>
<name>A0AA38W466_9ASTR</name>
<sequence length="216" mass="24364">MEGMEKKRNERKRKEKKGKNFISSTFQCRRKHGCQRCLSITRILSADDGNVPRRGIEIKITSHEKKEEENIQEKKEEENLPPPFQGVERFLRHIILGLLGLVMIKSHGNAEFPFKSCPRTMMGCVTGMLIYAFASSAEDILFIWRCPGPAPWYISSARLAMMIGLAATVRCEAKPNPLLLAGTKGIRGSAPTNLGKVHRHLKYVALIWKCLDSNIG</sequence>
<protein>
    <submittedName>
        <fullName evidence="2">Uncharacterized protein</fullName>
    </submittedName>
</protein>